<gene>
    <name evidence="1" type="ORF">SAMN05444955_101327</name>
</gene>
<dbReference type="AlphaFoldDB" id="A0A1H8ASC8"/>
<reference evidence="1 2" key="1">
    <citation type="submission" date="2016-10" db="EMBL/GenBank/DDBJ databases">
        <authorList>
            <person name="de Groot N.N."/>
        </authorList>
    </citation>
    <scope>NUCLEOTIDE SEQUENCE [LARGE SCALE GENOMIC DNA]</scope>
    <source>
        <strain evidence="1 2">DSM 46701</strain>
    </source>
</reference>
<name>A0A1H8ASC8_9BACL</name>
<evidence type="ECO:0000313" key="1">
    <source>
        <dbReference type="EMBL" id="SEM73671.1"/>
    </source>
</evidence>
<protein>
    <submittedName>
        <fullName evidence="1">Uncharacterized protein</fullName>
    </submittedName>
</protein>
<dbReference type="OrthoDB" id="2990195at2"/>
<organism evidence="1 2">
    <name type="scientific">Lihuaxuella thermophila</name>
    <dbReference type="NCBI Taxonomy" id="1173111"/>
    <lineage>
        <taxon>Bacteria</taxon>
        <taxon>Bacillati</taxon>
        <taxon>Bacillota</taxon>
        <taxon>Bacilli</taxon>
        <taxon>Bacillales</taxon>
        <taxon>Thermoactinomycetaceae</taxon>
        <taxon>Lihuaxuella</taxon>
    </lineage>
</organism>
<keyword evidence="2" id="KW-1185">Reference proteome</keyword>
<accession>A0A1H8ASC8</accession>
<dbReference type="RefSeq" id="WP_089964612.1">
    <property type="nucleotide sequence ID" value="NZ_FOCQ01000001.1"/>
</dbReference>
<evidence type="ECO:0000313" key="2">
    <source>
        <dbReference type="Proteomes" id="UP000199695"/>
    </source>
</evidence>
<proteinExistence type="predicted"/>
<dbReference type="EMBL" id="FOCQ01000001">
    <property type="protein sequence ID" value="SEM73671.1"/>
    <property type="molecule type" value="Genomic_DNA"/>
</dbReference>
<sequence>MKELQIMEKLKEMRVGEPIHFSTKDPDVFLEVDRVFVGMNEGWVIYHQGQRLIMEELKEAARYIAQHWNLNLKKLMDQQYSQLEEIVDLGEY</sequence>
<dbReference type="Proteomes" id="UP000199695">
    <property type="component" value="Unassembled WGS sequence"/>
</dbReference>